<proteinExistence type="predicted"/>
<evidence type="ECO:0000313" key="2">
    <source>
        <dbReference type="Proteomes" id="UP000053480"/>
    </source>
</evidence>
<gene>
    <name evidence="1" type="primary">ndhC</name>
    <name evidence="1" type="ORF">TQ35_0005815</name>
</gene>
<dbReference type="Proteomes" id="UP000053480">
    <property type="component" value="Unassembled WGS sequence"/>
</dbReference>
<accession>A0ACC6TPE7</accession>
<dbReference type="EC" id="1.6.5.9" evidence="1"/>
<evidence type="ECO:0000313" key="1">
    <source>
        <dbReference type="EMBL" id="MEW9491702.1"/>
    </source>
</evidence>
<name>A0ACC6TPE7_9CREN</name>
<dbReference type="EMBL" id="JZWS03000006">
    <property type="protein sequence ID" value="MEW9491702.1"/>
    <property type="molecule type" value="Genomic_DNA"/>
</dbReference>
<sequence>MSYTQAIVAFGLPAVLFLLAGYGGYKVISLIVPHEPSPLKVSRFEAGNIPTGEGKLWFPLQYYGYLLVYTSLEPIVVLLFLIASAPYYTSLTLFRNLIVVVSSSVVVLYPVLLYAVRQIDIVLNWELRR</sequence>
<keyword evidence="1" id="KW-0560">Oxidoreductase</keyword>
<comment type="caution">
    <text evidence="1">The sequence shown here is derived from an EMBL/GenBank/DDBJ whole genome shotgun (WGS) entry which is preliminary data.</text>
</comment>
<organism evidence="1 2">
    <name type="scientific">Candidatus Aramenus sulfurataquae</name>
    <dbReference type="NCBI Taxonomy" id="1326980"/>
    <lineage>
        <taxon>Archaea</taxon>
        <taxon>Thermoproteota</taxon>
        <taxon>Thermoprotei</taxon>
        <taxon>Sulfolobales</taxon>
        <taxon>Sulfolobaceae</taxon>
        <taxon>Candidatus Aramenus</taxon>
    </lineage>
</organism>
<protein>
    <submittedName>
        <fullName evidence="1">NADH-quinone oxidoreductase subunit A</fullName>
        <ecNumber evidence="1">1.6.5.9</ecNumber>
    </submittedName>
</protein>
<reference evidence="1" key="1">
    <citation type="submission" date="2024-07" db="EMBL/GenBank/DDBJ databases">
        <title>Metagenome and Metagenome-Assembled Genomes of Archaea from a hot spring from the geothermal field of Los Azufres, Mexico.</title>
        <authorList>
            <person name="Marin-Paredes R."/>
            <person name="Martinez-Romero E."/>
            <person name="Servin-Garciduenas L.E."/>
        </authorList>
    </citation>
    <scope>NUCLEOTIDE SEQUENCE</scope>
    <source>
        <strain evidence="1">AZ1-454</strain>
    </source>
</reference>